<comment type="similarity">
    <text evidence="1 6">Belongs to the MinC family.</text>
</comment>
<evidence type="ECO:0000313" key="9">
    <source>
        <dbReference type="EMBL" id="MTW17261.1"/>
    </source>
</evidence>
<dbReference type="Gene3D" id="2.160.20.70">
    <property type="match status" value="1"/>
</dbReference>
<evidence type="ECO:0000313" key="10">
    <source>
        <dbReference type="Proteomes" id="UP000438991"/>
    </source>
</evidence>
<dbReference type="GO" id="GO:0000917">
    <property type="term" value="P:division septum assembly"/>
    <property type="evidence" value="ECO:0007669"/>
    <property type="project" value="UniProtKB-KW"/>
</dbReference>
<keyword evidence="3 6" id="KW-0717">Septation</keyword>
<name>A0A327K6D4_9BRAD</name>
<evidence type="ECO:0000256" key="1">
    <source>
        <dbReference type="ARBA" id="ARBA00006291"/>
    </source>
</evidence>
<dbReference type="HAMAP" id="MF_00267">
    <property type="entry name" value="MinC"/>
    <property type="match status" value="1"/>
</dbReference>
<evidence type="ECO:0000256" key="7">
    <source>
        <dbReference type="SAM" id="MobiDB-lite"/>
    </source>
</evidence>
<dbReference type="GO" id="GO:0000902">
    <property type="term" value="P:cell morphogenesis"/>
    <property type="evidence" value="ECO:0007669"/>
    <property type="project" value="InterPro"/>
</dbReference>
<feature type="domain" description="Septum formation inhibitor MinC C-terminal" evidence="8">
    <location>
        <begin position="149"/>
        <end position="249"/>
    </location>
</feature>
<dbReference type="EMBL" id="WNKV01000009">
    <property type="protein sequence ID" value="MTW17261.1"/>
    <property type="molecule type" value="Genomic_DNA"/>
</dbReference>
<keyword evidence="4 6" id="KW-0131">Cell cycle</keyword>
<evidence type="ECO:0000256" key="6">
    <source>
        <dbReference type="HAMAP-Rule" id="MF_00267"/>
    </source>
</evidence>
<dbReference type="RefSeq" id="WP_111385219.1">
    <property type="nucleotide sequence ID" value="NZ_NPEW01000083.1"/>
</dbReference>
<comment type="caution">
    <text evidence="9">The sequence shown here is derived from an EMBL/GenBank/DDBJ whole genome shotgun (WGS) entry which is preliminary data.</text>
</comment>
<dbReference type="GO" id="GO:1901891">
    <property type="term" value="P:regulation of cell septum assembly"/>
    <property type="evidence" value="ECO:0007669"/>
    <property type="project" value="InterPro"/>
</dbReference>
<dbReference type="Gene3D" id="3.30.70.260">
    <property type="match status" value="1"/>
</dbReference>
<evidence type="ECO:0000256" key="3">
    <source>
        <dbReference type="ARBA" id="ARBA00023210"/>
    </source>
</evidence>
<organism evidence="9 10">
    <name type="scientific">Rhodoplanes serenus</name>
    <dbReference type="NCBI Taxonomy" id="200615"/>
    <lineage>
        <taxon>Bacteria</taxon>
        <taxon>Pseudomonadati</taxon>
        <taxon>Pseudomonadota</taxon>
        <taxon>Alphaproteobacteria</taxon>
        <taxon>Hyphomicrobiales</taxon>
        <taxon>Nitrobacteraceae</taxon>
        <taxon>Rhodoplanes</taxon>
    </lineage>
</organism>
<evidence type="ECO:0000259" key="8">
    <source>
        <dbReference type="Pfam" id="PF03775"/>
    </source>
</evidence>
<comment type="subunit">
    <text evidence="6">Interacts with MinD and FtsZ.</text>
</comment>
<dbReference type="InterPro" id="IPR005526">
    <property type="entry name" value="Septum_form_inhib_MinC_C"/>
</dbReference>
<dbReference type="PANTHER" id="PTHR34108">
    <property type="entry name" value="SEPTUM SITE-DETERMINING PROTEIN MINC"/>
    <property type="match status" value="1"/>
</dbReference>
<gene>
    <name evidence="6 9" type="primary">minC</name>
    <name evidence="9" type="ORF">GJ689_13715</name>
</gene>
<comment type="function">
    <text evidence="5 6">Cell division inhibitor that blocks the formation of polar Z ring septums. Rapidly oscillates between the poles of the cell to destabilize FtsZ filaments that have formed before they mature into polar Z rings. Prevents FtsZ polymerization.</text>
</comment>
<protein>
    <recommendedName>
        <fullName evidence="6">Probable septum site-determining protein MinC</fullName>
    </recommendedName>
</protein>
<sequence length="253" mass="26339">MRTAVQSRLRPRPVRFRGRSYMAFALAPELPVSDWLADIDGTIGRSAGFFAGRPAVLDLAGLTLAPAEVAALIRELEGRGIRIMGLEGAEAAAYGPDLPPVLTSGRVLTAVDTAPEPANAPPDATPPSATPAARAAPQPAAAPSAGSLMIDTPVRSGQTVYHPHGDIIVLGAVSSGAEVVAGGSIHVYGALRGRALAGAGGDRRARIFCRRIEAELLAISGYYRTVDDLDVALRHRPIQAWLDGDTMLIAALD</sequence>
<dbReference type="AlphaFoldDB" id="A0A327K6D4"/>
<dbReference type="InterPro" id="IPR016098">
    <property type="entry name" value="CAP/MinC_C"/>
</dbReference>
<dbReference type="Pfam" id="PF03775">
    <property type="entry name" value="MinC_C"/>
    <property type="match status" value="1"/>
</dbReference>
<evidence type="ECO:0000256" key="5">
    <source>
        <dbReference type="ARBA" id="ARBA00025606"/>
    </source>
</evidence>
<feature type="compositionally biased region" description="Low complexity" evidence="7">
    <location>
        <begin position="130"/>
        <end position="147"/>
    </location>
</feature>
<reference evidence="9 10" key="1">
    <citation type="submission" date="2019-11" db="EMBL/GenBank/DDBJ databases">
        <title>Whole-genome sequence of Rhodoplanes serenus DSM 18633, type strain.</title>
        <authorList>
            <person name="Kyndt J.A."/>
            <person name="Meyer T.E."/>
        </authorList>
    </citation>
    <scope>NUCLEOTIDE SEQUENCE [LARGE SCALE GENOMIC DNA]</scope>
    <source>
        <strain evidence="9 10">DSM 18633</strain>
    </source>
</reference>
<dbReference type="PANTHER" id="PTHR34108:SF1">
    <property type="entry name" value="SEPTUM SITE-DETERMINING PROTEIN MINC"/>
    <property type="match status" value="1"/>
</dbReference>
<dbReference type="InterPro" id="IPR036145">
    <property type="entry name" value="MinC_C_sf"/>
</dbReference>
<keyword evidence="2 6" id="KW-0132">Cell division</keyword>
<feature type="compositionally biased region" description="Pro residues" evidence="7">
    <location>
        <begin position="118"/>
        <end position="129"/>
    </location>
</feature>
<feature type="region of interest" description="Disordered" evidence="7">
    <location>
        <begin position="113"/>
        <end position="148"/>
    </location>
</feature>
<proteinExistence type="inferred from homology"/>
<accession>A0A327K6D4</accession>
<dbReference type="NCBIfam" id="TIGR01222">
    <property type="entry name" value="minC"/>
    <property type="match status" value="1"/>
</dbReference>
<evidence type="ECO:0000256" key="2">
    <source>
        <dbReference type="ARBA" id="ARBA00022618"/>
    </source>
</evidence>
<dbReference type="InterPro" id="IPR013033">
    <property type="entry name" value="MinC"/>
</dbReference>
<evidence type="ECO:0000256" key="4">
    <source>
        <dbReference type="ARBA" id="ARBA00023306"/>
    </source>
</evidence>
<dbReference type="SUPFAM" id="SSF63848">
    <property type="entry name" value="Cell-division inhibitor MinC, C-terminal domain"/>
    <property type="match status" value="1"/>
</dbReference>
<dbReference type="Proteomes" id="UP000438991">
    <property type="component" value="Unassembled WGS sequence"/>
</dbReference>